<evidence type="ECO:0000256" key="2">
    <source>
        <dbReference type="ARBA" id="ARBA00004141"/>
    </source>
</evidence>
<protein>
    <recommendedName>
        <fullName evidence="3">RING-type E3 ubiquitin transferase</fullName>
        <ecNumber evidence="3">2.3.2.27</ecNumber>
    </recommendedName>
</protein>
<dbReference type="AlphaFoldDB" id="A0AAW1YGT3"/>
<gene>
    <name evidence="14" type="ORF">M0R45_003040</name>
</gene>
<keyword evidence="9" id="KW-0862">Zinc</keyword>
<dbReference type="EMBL" id="JBEDUW010000001">
    <property type="protein sequence ID" value="KAK9947414.1"/>
    <property type="molecule type" value="Genomic_DNA"/>
</dbReference>
<evidence type="ECO:0000256" key="12">
    <source>
        <dbReference type="PROSITE-ProRule" id="PRU00175"/>
    </source>
</evidence>
<keyword evidence="7 12" id="KW-0863">Zinc-finger</keyword>
<keyword evidence="6" id="KW-0479">Metal-binding</keyword>
<dbReference type="EC" id="2.3.2.27" evidence="3"/>
<dbReference type="Proteomes" id="UP001457282">
    <property type="component" value="Unassembled WGS sequence"/>
</dbReference>
<evidence type="ECO:0000256" key="8">
    <source>
        <dbReference type="ARBA" id="ARBA00022786"/>
    </source>
</evidence>
<evidence type="ECO:0000256" key="11">
    <source>
        <dbReference type="ARBA" id="ARBA00023136"/>
    </source>
</evidence>
<evidence type="ECO:0000313" key="14">
    <source>
        <dbReference type="EMBL" id="KAK9947414.1"/>
    </source>
</evidence>
<evidence type="ECO:0000256" key="6">
    <source>
        <dbReference type="ARBA" id="ARBA00022723"/>
    </source>
</evidence>
<feature type="domain" description="RING-type" evidence="13">
    <location>
        <begin position="169"/>
        <end position="210"/>
    </location>
</feature>
<proteinExistence type="predicted"/>
<reference evidence="14 15" key="1">
    <citation type="journal article" date="2023" name="G3 (Bethesda)">
        <title>A chromosome-length genome assembly and annotation of blackberry (Rubus argutus, cv. 'Hillquist').</title>
        <authorList>
            <person name="Bruna T."/>
            <person name="Aryal R."/>
            <person name="Dudchenko O."/>
            <person name="Sargent D.J."/>
            <person name="Mead D."/>
            <person name="Buti M."/>
            <person name="Cavallini A."/>
            <person name="Hytonen T."/>
            <person name="Andres J."/>
            <person name="Pham M."/>
            <person name="Weisz D."/>
            <person name="Mascagni F."/>
            <person name="Usai G."/>
            <person name="Natali L."/>
            <person name="Bassil N."/>
            <person name="Fernandez G.E."/>
            <person name="Lomsadze A."/>
            <person name="Armour M."/>
            <person name="Olukolu B."/>
            <person name="Poorten T."/>
            <person name="Britton C."/>
            <person name="Davik J."/>
            <person name="Ashrafi H."/>
            <person name="Aiden E.L."/>
            <person name="Borodovsky M."/>
            <person name="Worthington M."/>
        </authorList>
    </citation>
    <scope>NUCLEOTIDE SEQUENCE [LARGE SCALE GENOMIC DNA]</scope>
    <source>
        <strain evidence="14">PI 553951</strain>
    </source>
</reference>
<evidence type="ECO:0000256" key="3">
    <source>
        <dbReference type="ARBA" id="ARBA00012483"/>
    </source>
</evidence>
<keyword evidence="4" id="KW-0808">Transferase</keyword>
<organism evidence="14 15">
    <name type="scientific">Rubus argutus</name>
    <name type="common">Southern blackberry</name>
    <dbReference type="NCBI Taxonomy" id="59490"/>
    <lineage>
        <taxon>Eukaryota</taxon>
        <taxon>Viridiplantae</taxon>
        <taxon>Streptophyta</taxon>
        <taxon>Embryophyta</taxon>
        <taxon>Tracheophyta</taxon>
        <taxon>Spermatophyta</taxon>
        <taxon>Magnoliopsida</taxon>
        <taxon>eudicotyledons</taxon>
        <taxon>Gunneridae</taxon>
        <taxon>Pentapetalae</taxon>
        <taxon>rosids</taxon>
        <taxon>fabids</taxon>
        <taxon>Rosales</taxon>
        <taxon>Rosaceae</taxon>
        <taxon>Rosoideae</taxon>
        <taxon>Rosoideae incertae sedis</taxon>
        <taxon>Rubus</taxon>
    </lineage>
</organism>
<evidence type="ECO:0000259" key="13">
    <source>
        <dbReference type="PROSITE" id="PS50089"/>
    </source>
</evidence>
<dbReference type="Gene3D" id="3.30.40.10">
    <property type="entry name" value="Zinc/RING finger domain, C3HC4 (zinc finger)"/>
    <property type="match status" value="1"/>
</dbReference>
<evidence type="ECO:0000256" key="10">
    <source>
        <dbReference type="ARBA" id="ARBA00022989"/>
    </source>
</evidence>
<dbReference type="SUPFAM" id="SSF57850">
    <property type="entry name" value="RING/U-box"/>
    <property type="match status" value="1"/>
</dbReference>
<dbReference type="PANTHER" id="PTHR45977">
    <property type="entry name" value="TARGET OF ERK KINASE MPK-1"/>
    <property type="match status" value="1"/>
</dbReference>
<evidence type="ECO:0000256" key="4">
    <source>
        <dbReference type="ARBA" id="ARBA00022679"/>
    </source>
</evidence>
<name>A0AAW1YGT3_RUBAR</name>
<dbReference type="GO" id="GO:0016567">
    <property type="term" value="P:protein ubiquitination"/>
    <property type="evidence" value="ECO:0007669"/>
    <property type="project" value="TreeGrafter"/>
</dbReference>
<dbReference type="GO" id="GO:0008270">
    <property type="term" value="F:zinc ion binding"/>
    <property type="evidence" value="ECO:0007669"/>
    <property type="project" value="UniProtKB-KW"/>
</dbReference>
<dbReference type="GO" id="GO:0061630">
    <property type="term" value="F:ubiquitin protein ligase activity"/>
    <property type="evidence" value="ECO:0007669"/>
    <property type="project" value="UniProtKB-EC"/>
</dbReference>
<keyword evidence="5" id="KW-0812">Transmembrane</keyword>
<evidence type="ECO:0000256" key="5">
    <source>
        <dbReference type="ARBA" id="ARBA00022692"/>
    </source>
</evidence>
<accession>A0AAW1YGT3</accession>
<dbReference type="Pfam" id="PF13639">
    <property type="entry name" value="zf-RING_2"/>
    <property type="match status" value="1"/>
</dbReference>
<dbReference type="PROSITE" id="PS50089">
    <property type="entry name" value="ZF_RING_2"/>
    <property type="match status" value="1"/>
</dbReference>
<dbReference type="GO" id="GO:0006511">
    <property type="term" value="P:ubiquitin-dependent protein catabolic process"/>
    <property type="evidence" value="ECO:0007669"/>
    <property type="project" value="TreeGrafter"/>
</dbReference>
<dbReference type="GO" id="GO:0016020">
    <property type="term" value="C:membrane"/>
    <property type="evidence" value="ECO:0007669"/>
    <property type="project" value="UniProtKB-SubCell"/>
</dbReference>
<evidence type="ECO:0000256" key="1">
    <source>
        <dbReference type="ARBA" id="ARBA00000900"/>
    </source>
</evidence>
<evidence type="ECO:0000256" key="9">
    <source>
        <dbReference type="ARBA" id="ARBA00022833"/>
    </source>
</evidence>
<keyword evidence="10" id="KW-1133">Transmembrane helix</keyword>
<dbReference type="SMART" id="SM00184">
    <property type="entry name" value="RING"/>
    <property type="match status" value="1"/>
</dbReference>
<dbReference type="InterPro" id="IPR001841">
    <property type="entry name" value="Znf_RING"/>
</dbReference>
<keyword evidence="11" id="KW-0472">Membrane</keyword>
<comment type="caution">
    <text evidence="14">The sequence shown here is derived from an EMBL/GenBank/DDBJ whole genome shotgun (WGS) entry which is preliminary data.</text>
</comment>
<dbReference type="InterPro" id="IPR013083">
    <property type="entry name" value="Znf_RING/FYVE/PHD"/>
</dbReference>
<keyword evidence="15" id="KW-1185">Reference proteome</keyword>
<keyword evidence="8" id="KW-0833">Ubl conjugation pathway</keyword>
<dbReference type="PANTHER" id="PTHR45977:SF4">
    <property type="entry name" value="RING-TYPE DOMAIN-CONTAINING PROTEIN"/>
    <property type="match status" value="1"/>
</dbReference>
<evidence type="ECO:0000256" key="7">
    <source>
        <dbReference type="ARBA" id="ARBA00022771"/>
    </source>
</evidence>
<sequence length="221" mass="25348">MSRQVIEHGVYFFSSCGMDWKSVPGSSVDSDDALKIRFRFIKETQHVYGPSSHVLESFYVPVGDKVITIRPSELCSEDTTSIMQSFSMRLIVDFVNTHYPPFLKESMRSKIVTRAIELVQNSRGSFPLPPDRVIVVERCEKVKVWHRVNDEATKKILVSCFEDSKRGTCDICFDDYEVGVDASRLPCWHVFHRACNAGWLPINHTCPVCRYSISPEVVTWF</sequence>
<comment type="subcellular location">
    <subcellularLocation>
        <location evidence="2">Membrane</location>
        <topology evidence="2">Multi-pass membrane protein</topology>
    </subcellularLocation>
</comment>
<evidence type="ECO:0000313" key="15">
    <source>
        <dbReference type="Proteomes" id="UP001457282"/>
    </source>
</evidence>
<comment type="catalytic activity">
    <reaction evidence="1">
        <text>S-ubiquitinyl-[E2 ubiquitin-conjugating enzyme]-L-cysteine + [acceptor protein]-L-lysine = [E2 ubiquitin-conjugating enzyme]-L-cysteine + N(6)-ubiquitinyl-[acceptor protein]-L-lysine.</text>
        <dbReference type="EC" id="2.3.2.27"/>
    </reaction>
</comment>